<evidence type="ECO:0000256" key="6">
    <source>
        <dbReference type="SAM" id="MobiDB-lite"/>
    </source>
</evidence>
<dbReference type="CDD" id="cd00446">
    <property type="entry name" value="GrpE"/>
    <property type="match status" value="1"/>
</dbReference>
<keyword evidence="2 3" id="KW-0143">Chaperone</keyword>
<feature type="region of interest" description="Disordered" evidence="6">
    <location>
        <begin position="161"/>
        <end position="191"/>
    </location>
</feature>
<keyword evidence="8" id="KW-1185">Reference proteome</keyword>
<dbReference type="InterPro" id="IPR009012">
    <property type="entry name" value="GrpE_head"/>
</dbReference>
<keyword evidence="3 4" id="KW-0346">Stress response</keyword>
<comment type="similarity">
    <text evidence="1 3 5">Belongs to the GrpE family.</text>
</comment>
<dbReference type="Proteomes" id="UP001333102">
    <property type="component" value="Chromosome"/>
</dbReference>
<dbReference type="InterPro" id="IPR013805">
    <property type="entry name" value="GrpE_CC"/>
</dbReference>
<sequence length="191" mass="20749">MSRDGASPQAAEAALAAALERTRALEAQVQRLMVDFELLRRRSRADAERMADEAIERMTEPLLGVVDDLERALSAVPEDPAWSSVATGIRMVQQKLLSALERAGIEAMAARGAAFDPALHQAVEAVEVEDPSQDGRVLEELRRGFTRRGRVVRPAMVKVGVYRRAGDEPTPTPPEAPSQTIPDGQEGIADE</sequence>
<dbReference type="Pfam" id="PF01025">
    <property type="entry name" value="GrpE"/>
    <property type="match status" value="1"/>
</dbReference>
<comment type="subcellular location">
    <subcellularLocation>
        <location evidence="3">Cytoplasm</location>
    </subcellularLocation>
</comment>
<name>A0ABZ1BM00_9FIRM</name>
<dbReference type="PANTHER" id="PTHR21237:SF23">
    <property type="entry name" value="GRPE PROTEIN HOMOLOG, MITOCHONDRIAL"/>
    <property type="match status" value="1"/>
</dbReference>
<evidence type="ECO:0000256" key="5">
    <source>
        <dbReference type="RuleBase" id="RU004478"/>
    </source>
</evidence>
<dbReference type="SUPFAM" id="SSF51064">
    <property type="entry name" value="Head domain of nucleotide exchange factor GrpE"/>
    <property type="match status" value="1"/>
</dbReference>
<evidence type="ECO:0000256" key="4">
    <source>
        <dbReference type="RuleBase" id="RU000639"/>
    </source>
</evidence>
<dbReference type="Gene3D" id="3.90.20.20">
    <property type="match status" value="1"/>
</dbReference>
<comment type="function">
    <text evidence="3 4">Participates actively in the response to hyperosmotic and heat shock by preventing the aggregation of stress-denatured proteins, in association with DnaK and GrpE. It is the nucleotide exchange factor for DnaK and may function as a thermosensor. Unfolded proteins bind initially to DnaJ; upon interaction with the DnaJ-bound protein, DnaK hydrolyzes its bound ATP, resulting in the formation of a stable complex. GrpE releases ADP from DnaK; ATP binding to DnaK triggers the release of the substrate protein, thus completing the reaction cycle. Several rounds of ATP-dependent interactions between DnaJ, DnaK and GrpE are required for fully efficient folding.</text>
</comment>
<dbReference type="HAMAP" id="MF_01151">
    <property type="entry name" value="GrpE"/>
    <property type="match status" value="1"/>
</dbReference>
<accession>A0ABZ1BM00</accession>
<dbReference type="InterPro" id="IPR000740">
    <property type="entry name" value="GrpE"/>
</dbReference>
<gene>
    <name evidence="3" type="primary">grpE</name>
    <name evidence="7" type="ORF">VLY81_08765</name>
</gene>
<dbReference type="EMBL" id="CP141614">
    <property type="protein sequence ID" value="WRP13543.1"/>
    <property type="molecule type" value="Genomic_DNA"/>
</dbReference>
<reference evidence="8" key="1">
    <citation type="submission" date="2023-12" db="EMBL/GenBank/DDBJ databases">
        <title>Novel isolates from deep terrestrial aquifers shed light on the physiology and ecology of the class Limnochordia.</title>
        <authorList>
            <person name="Karnachuk O.V."/>
            <person name="Lukina A.P."/>
            <person name="Avakyan M.R."/>
            <person name="Kadnikov V."/>
            <person name="Begmatov S."/>
            <person name="Beletsky A.V."/>
            <person name="Mardanov A.V."/>
            <person name="Ravin N.V."/>
        </authorList>
    </citation>
    <scope>NUCLEOTIDE SEQUENCE [LARGE SCALE GENOMIC DNA]</scope>
    <source>
        <strain evidence="8">LN</strain>
    </source>
</reference>
<protein>
    <recommendedName>
        <fullName evidence="3 4">Protein GrpE</fullName>
    </recommendedName>
    <alternativeName>
        <fullName evidence="3">HSP-70 cofactor</fullName>
    </alternativeName>
</protein>
<proteinExistence type="inferred from homology"/>
<keyword evidence="3" id="KW-0963">Cytoplasm</keyword>
<evidence type="ECO:0000256" key="1">
    <source>
        <dbReference type="ARBA" id="ARBA00009054"/>
    </source>
</evidence>
<evidence type="ECO:0000256" key="3">
    <source>
        <dbReference type="HAMAP-Rule" id="MF_01151"/>
    </source>
</evidence>
<evidence type="ECO:0000313" key="8">
    <source>
        <dbReference type="Proteomes" id="UP001333102"/>
    </source>
</evidence>
<organism evidence="7 8">
    <name type="scientific">Geochorda subterranea</name>
    <dbReference type="NCBI Taxonomy" id="3109564"/>
    <lineage>
        <taxon>Bacteria</taxon>
        <taxon>Bacillati</taxon>
        <taxon>Bacillota</taxon>
        <taxon>Limnochordia</taxon>
        <taxon>Limnochordales</taxon>
        <taxon>Geochordaceae</taxon>
        <taxon>Geochorda</taxon>
    </lineage>
</organism>
<dbReference type="PRINTS" id="PR00773">
    <property type="entry name" value="GRPEPROTEIN"/>
</dbReference>
<evidence type="ECO:0000256" key="2">
    <source>
        <dbReference type="ARBA" id="ARBA00023186"/>
    </source>
</evidence>
<evidence type="ECO:0000313" key="7">
    <source>
        <dbReference type="EMBL" id="WRP13543.1"/>
    </source>
</evidence>
<dbReference type="RefSeq" id="WP_324667788.1">
    <property type="nucleotide sequence ID" value="NZ_CP141614.1"/>
</dbReference>
<dbReference type="SUPFAM" id="SSF58014">
    <property type="entry name" value="Coiled-coil domain of nucleotide exchange factor GrpE"/>
    <property type="match status" value="1"/>
</dbReference>
<comment type="subunit">
    <text evidence="3">Homodimer.</text>
</comment>
<dbReference type="PROSITE" id="PS01071">
    <property type="entry name" value="GRPE"/>
    <property type="match status" value="1"/>
</dbReference>
<dbReference type="PANTHER" id="PTHR21237">
    <property type="entry name" value="GRPE PROTEIN"/>
    <property type="match status" value="1"/>
</dbReference>
<dbReference type="Gene3D" id="2.30.22.10">
    <property type="entry name" value="Head domain of nucleotide exchange factor GrpE"/>
    <property type="match status" value="1"/>
</dbReference>